<accession>A0ABV1Z893</accession>
<feature type="transmembrane region" description="Helical" evidence="1">
    <location>
        <begin position="92"/>
        <end position="108"/>
    </location>
</feature>
<evidence type="ECO:0000256" key="1">
    <source>
        <dbReference type="SAM" id="Phobius"/>
    </source>
</evidence>
<protein>
    <submittedName>
        <fullName evidence="2">Uncharacterized protein</fullName>
    </submittedName>
</protein>
<feature type="transmembrane region" description="Helical" evidence="1">
    <location>
        <begin position="160"/>
        <end position="182"/>
    </location>
</feature>
<keyword evidence="1" id="KW-1133">Transmembrane helix</keyword>
<sequence length="235" mass="24339">MAVIELSSGLPDAHPLSHGARLALRRVVMVAWLAIALGFAMEALILTVRFATDTHPATTQVLIELAQGVTWSFFVCAGVSLGTALAKVRASLGGLIAAISAPLAMGIAKGTQKVMVSALDVSAKPVILSLTTLGVLRAIEYGLLGWMLASLASKDSPRPLHFMLAGAFVGAAFGGGITTLTIETAAAKDIVLTLPQAIATGLNEIVFPIGCSLVVYIALQVSRHMKFIAADAVRP</sequence>
<comment type="caution">
    <text evidence="2">The sequence shown here is derived from an EMBL/GenBank/DDBJ whole genome shotgun (WGS) entry which is preliminary data.</text>
</comment>
<keyword evidence="3" id="KW-1185">Reference proteome</keyword>
<evidence type="ECO:0000313" key="3">
    <source>
        <dbReference type="Proteomes" id="UP001433071"/>
    </source>
</evidence>
<name>A0ABV1Z893_9HYPH</name>
<feature type="transmembrane region" description="Helical" evidence="1">
    <location>
        <begin position="128"/>
        <end position="148"/>
    </location>
</feature>
<dbReference type="RefSeq" id="WP_352562186.1">
    <property type="nucleotide sequence ID" value="NZ_JAMYQB010000038.1"/>
</dbReference>
<evidence type="ECO:0000313" key="2">
    <source>
        <dbReference type="EMBL" id="MER9408271.1"/>
    </source>
</evidence>
<dbReference type="Proteomes" id="UP001433071">
    <property type="component" value="Unassembled WGS sequence"/>
</dbReference>
<reference evidence="2 3" key="1">
    <citation type="journal article" date="2024" name="Proc. Natl. Acad. Sci. U.S.A.">
        <title>The evolutionary genomics of adaptation to stress in wild rhizobium bacteria.</title>
        <authorList>
            <person name="Kehlet-Delgado H."/>
            <person name="Montoya A.P."/>
            <person name="Jensen K.T."/>
            <person name="Wendlandt C.E."/>
            <person name="Dexheimer C."/>
            <person name="Roberts M."/>
            <person name="Torres Martinez L."/>
            <person name="Friesen M.L."/>
            <person name="Griffitts J.S."/>
            <person name="Porter S.S."/>
        </authorList>
    </citation>
    <scope>NUCLEOTIDE SEQUENCE [LARGE SCALE GENOMIC DNA]</scope>
    <source>
        <strain evidence="2 3">M0641</strain>
    </source>
</reference>
<keyword evidence="1" id="KW-0812">Transmembrane</keyword>
<feature type="transmembrane region" description="Helical" evidence="1">
    <location>
        <begin position="27"/>
        <end position="48"/>
    </location>
</feature>
<feature type="transmembrane region" description="Helical" evidence="1">
    <location>
        <begin position="194"/>
        <end position="219"/>
    </location>
</feature>
<organism evidence="2 3">
    <name type="scientific">Mesorhizobium caraganae</name>
    <dbReference type="NCBI Taxonomy" id="483206"/>
    <lineage>
        <taxon>Bacteria</taxon>
        <taxon>Pseudomonadati</taxon>
        <taxon>Pseudomonadota</taxon>
        <taxon>Alphaproteobacteria</taxon>
        <taxon>Hyphomicrobiales</taxon>
        <taxon>Phyllobacteriaceae</taxon>
        <taxon>Mesorhizobium</taxon>
    </lineage>
</organism>
<dbReference type="EMBL" id="JAMYQB010000038">
    <property type="protein sequence ID" value="MER9408271.1"/>
    <property type="molecule type" value="Genomic_DNA"/>
</dbReference>
<proteinExistence type="predicted"/>
<keyword evidence="1" id="KW-0472">Membrane</keyword>
<feature type="transmembrane region" description="Helical" evidence="1">
    <location>
        <begin position="68"/>
        <end position="85"/>
    </location>
</feature>
<gene>
    <name evidence="2" type="ORF">NKI36_30195</name>
</gene>